<dbReference type="AlphaFoldDB" id="A1C8M3"/>
<dbReference type="Proteomes" id="UP000006701">
    <property type="component" value="Unassembled WGS sequence"/>
</dbReference>
<dbReference type="InterPro" id="IPR052998">
    <property type="entry name" value="Hetero-Diels-Alderase-like"/>
</dbReference>
<keyword evidence="1" id="KW-0732">Signal</keyword>
<dbReference type="SUPFAM" id="SSF63829">
    <property type="entry name" value="Calcium-dependent phosphotriesterase"/>
    <property type="match status" value="1"/>
</dbReference>
<dbReference type="eggNOG" id="ENOG502S00D">
    <property type="taxonomic scope" value="Eukaryota"/>
</dbReference>
<feature type="signal peptide" evidence="1">
    <location>
        <begin position="1"/>
        <end position="22"/>
    </location>
</feature>
<evidence type="ECO:0008006" key="4">
    <source>
        <dbReference type="Google" id="ProtNLM"/>
    </source>
</evidence>
<protein>
    <recommendedName>
        <fullName evidence="4">SMP-30/Gluconolactonase/LRE-like region domain-containing protein</fullName>
    </recommendedName>
</protein>
<feature type="chain" id="PRO_5002633358" description="SMP-30/Gluconolactonase/LRE-like region domain-containing protein" evidence="1">
    <location>
        <begin position="23"/>
        <end position="362"/>
    </location>
</feature>
<gene>
    <name evidence="2" type="ORF">ACLA_043800</name>
</gene>
<dbReference type="InterPro" id="IPR011042">
    <property type="entry name" value="6-blade_b-propeller_TolB-like"/>
</dbReference>
<dbReference type="GeneID" id="4707399"/>
<dbReference type="OMA" id="VGEYLHY"/>
<organism evidence="2 3">
    <name type="scientific">Aspergillus clavatus (strain ATCC 1007 / CBS 513.65 / DSM 816 / NCTC 3887 / NRRL 1 / QM 1276 / 107)</name>
    <dbReference type="NCBI Taxonomy" id="344612"/>
    <lineage>
        <taxon>Eukaryota</taxon>
        <taxon>Fungi</taxon>
        <taxon>Dikarya</taxon>
        <taxon>Ascomycota</taxon>
        <taxon>Pezizomycotina</taxon>
        <taxon>Eurotiomycetes</taxon>
        <taxon>Eurotiomycetidae</taxon>
        <taxon>Eurotiales</taxon>
        <taxon>Aspergillaceae</taxon>
        <taxon>Aspergillus</taxon>
        <taxon>Aspergillus subgen. Fumigati</taxon>
    </lineage>
</organism>
<proteinExistence type="predicted"/>
<dbReference type="OrthoDB" id="9977941at2759"/>
<dbReference type="HOGENOM" id="CLU_052989_0_1_1"/>
<dbReference type="EMBL" id="DS027046">
    <property type="protein sequence ID" value="EAW13660.1"/>
    <property type="molecule type" value="Genomic_DNA"/>
</dbReference>
<accession>A1C8M3</accession>
<evidence type="ECO:0000256" key="1">
    <source>
        <dbReference type="SAM" id="SignalP"/>
    </source>
</evidence>
<dbReference type="PANTHER" id="PTHR42060:SF3">
    <property type="entry name" value="SMP-30_GLUCONOLACTONASE_LRE-LIKE REGION DOMAIN-CONTAINING PROTEIN"/>
    <property type="match status" value="1"/>
</dbReference>
<evidence type="ECO:0000313" key="3">
    <source>
        <dbReference type="Proteomes" id="UP000006701"/>
    </source>
</evidence>
<name>A1C8M3_ASPCL</name>
<dbReference type="KEGG" id="act:ACLA_043800"/>
<sequence>MMYIPWLSQALTLASLATSTFAFHLPEFTPHKTNTQTPSVQTVFQFPENGSFIDNIVVRCDGTLLLTRIDVPEVWSVDPTTNTGSLVYSFATDNPEITACFGITEINNDVFAVVAGTFDLKTFSAEPGSYSVWELDFNADNNYDLLEVTPDMWRDGKLDLNTNVPTSVQKIVGIPEAKALGASTLYKTRENRYLLISDSPEGKIWRLDLDSLEYEVVLEDESMLPAPKAPPMGLNGIHVHDGYVYYVSVTRKEYRRVRIDEHAHAIGEYELLTTAITPDNFDIAADGTAYFATNPENRIVKFTPEGEVVEVAGGVNSTVIPGPTCCALDRYGRTLYVGTNGGLMAPVGGSFKEPGKVAAVRI</sequence>
<reference evidence="2 3" key="1">
    <citation type="journal article" date="2008" name="PLoS Genet.">
        <title>Genomic islands in the pathogenic filamentous fungus Aspergillus fumigatus.</title>
        <authorList>
            <person name="Fedorova N.D."/>
            <person name="Khaldi N."/>
            <person name="Joardar V.S."/>
            <person name="Maiti R."/>
            <person name="Amedeo P."/>
            <person name="Anderson M.J."/>
            <person name="Crabtree J."/>
            <person name="Silva J.C."/>
            <person name="Badger J.H."/>
            <person name="Albarraq A."/>
            <person name="Angiuoli S."/>
            <person name="Bussey H."/>
            <person name="Bowyer P."/>
            <person name="Cotty P.J."/>
            <person name="Dyer P.S."/>
            <person name="Egan A."/>
            <person name="Galens K."/>
            <person name="Fraser-Liggett C.M."/>
            <person name="Haas B.J."/>
            <person name="Inman J.M."/>
            <person name="Kent R."/>
            <person name="Lemieux S."/>
            <person name="Malavazi I."/>
            <person name="Orvis J."/>
            <person name="Roemer T."/>
            <person name="Ronning C.M."/>
            <person name="Sundaram J.P."/>
            <person name="Sutton G."/>
            <person name="Turner G."/>
            <person name="Venter J.C."/>
            <person name="White O.R."/>
            <person name="Whitty B.R."/>
            <person name="Youngman P."/>
            <person name="Wolfe K.H."/>
            <person name="Goldman G.H."/>
            <person name="Wortman J.R."/>
            <person name="Jiang B."/>
            <person name="Denning D.W."/>
            <person name="Nierman W.C."/>
        </authorList>
    </citation>
    <scope>NUCLEOTIDE SEQUENCE [LARGE SCALE GENOMIC DNA]</scope>
    <source>
        <strain evidence="3">ATCC 1007 / CBS 513.65 / DSM 816 / NCTC 3887 / NRRL 1</strain>
    </source>
</reference>
<dbReference type="VEuPathDB" id="FungiDB:ACLA_043800"/>
<keyword evidence="3" id="KW-1185">Reference proteome</keyword>
<dbReference type="Gene3D" id="2.120.10.30">
    <property type="entry name" value="TolB, C-terminal domain"/>
    <property type="match status" value="1"/>
</dbReference>
<evidence type="ECO:0000313" key="2">
    <source>
        <dbReference type="EMBL" id="EAW13660.1"/>
    </source>
</evidence>
<dbReference type="RefSeq" id="XP_001275086.1">
    <property type="nucleotide sequence ID" value="XM_001275085.1"/>
</dbReference>
<dbReference type="PANTHER" id="PTHR42060">
    <property type="entry name" value="NHL REPEAT-CONTAINING PROTEIN-RELATED"/>
    <property type="match status" value="1"/>
</dbReference>